<protein>
    <recommendedName>
        <fullName evidence="10">Odorant receptor</fullName>
    </recommendedName>
</protein>
<evidence type="ECO:0000256" key="10">
    <source>
        <dbReference type="RuleBase" id="RU351113"/>
    </source>
</evidence>
<name>A0AAW1TSX7_9CUCU</name>
<keyword evidence="5 10" id="KW-0552">Olfaction</keyword>
<feature type="transmembrane region" description="Helical" evidence="10">
    <location>
        <begin position="38"/>
        <end position="62"/>
    </location>
</feature>
<dbReference type="GO" id="GO:0005549">
    <property type="term" value="F:odorant binding"/>
    <property type="evidence" value="ECO:0007669"/>
    <property type="project" value="InterPro"/>
</dbReference>
<evidence type="ECO:0000256" key="1">
    <source>
        <dbReference type="ARBA" id="ARBA00004651"/>
    </source>
</evidence>
<keyword evidence="7 10" id="KW-0472">Membrane</keyword>
<keyword evidence="4 10" id="KW-0812">Transmembrane</keyword>
<dbReference type="Pfam" id="PF02949">
    <property type="entry name" value="7tm_6"/>
    <property type="match status" value="1"/>
</dbReference>
<comment type="subcellular location">
    <subcellularLocation>
        <location evidence="1 10">Cell membrane</location>
        <topology evidence="1 10">Multi-pass membrane protein</topology>
    </subcellularLocation>
</comment>
<gene>
    <name evidence="11" type="ORF">WA026_011468</name>
</gene>
<feature type="transmembrane region" description="Helical" evidence="10">
    <location>
        <begin position="198"/>
        <end position="219"/>
    </location>
</feature>
<feature type="transmembrane region" description="Helical" evidence="10">
    <location>
        <begin position="252"/>
        <end position="275"/>
    </location>
</feature>
<evidence type="ECO:0000256" key="8">
    <source>
        <dbReference type="ARBA" id="ARBA00023170"/>
    </source>
</evidence>
<evidence type="ECO:0000256" key="6">
    <source>
        <dbReference type="ARBA" id="ARBA00022989"/>
    </source>
</evidence>
<dbReference type="InterPro" id="IPR004117">
    <property type="entry name" value="7tm6_olfct_rcpt"/>
</dbReference>
<evidence type="ECO:0000256" key="2">
    <source>
        <dbReference type="ARBA" id="ARBA00022475"/>
    </source>
</evidence>
<evidence type="ECO:0000256" key="7">
    <source>
        <dbReference type="ARBA" id="ARBA00023136"/>
    </source>
</evidence>
<dbReference type="EMBL" id="JARQZJ010000005">
    <property type="protein sequence ID" value="KAK9871187.1"/>
    <property type="molecule type" value="Genomic_DNA"/>
</dbReference>
<keyword evidence="3 10" id="KW-0716">Sensory transduction</keyword>
<dbReference type="Proteomes" id="UP001431783">
    <property type="component" value="Unassembled WGS sequence"/>
</dbReference>
<organism evidence="11 12">
    <name type="scientific">Henosepilachna vigintioctopunctata</name>
    <dbReference type="NCBI Taxonomy" id="420089"/>
    <lineage>
        <taxon>Eukaryota</taxon>
        <taxon>Metazoa</taxon>
        <taxon>Ecdysozoa</taxon>
        <taxon>Arthropoda</taxon>
        <taxon>Hexapoda</taxon>
        <taxon>Insecta</taxon>
        <taxon>Pterygota</taxon>
        <taxon>Neoptera</taxon>
        <taxon>Endopterygota</taxon>
        <taxon>Coleoptera</taxon>
        <taxon>Polyphaga</taxon>
        <taxon>Cucujiformia</taxon>
        <taxon>Coccinelloidea</taxon>
        <taxon>Coccinellidae</taxon>
        <taxon>Epilachninae</taxon>
        <taxon>Epilachnini</taxon>
        <taxon>Henosepilachna</taxon>
    </lineage>
</organism>
<comment type="similarity">
    <text evidence="10">Belongs to the insect chemoreceptor superfamily. Heteromeric odorant receptor channel (TC 1.A.69) family.</text>
</comment>
<comment type="caution">
    <text evidence="10">Lacks conserved residue(s) required for the propagation of feature annotation.</text>
</comment>
<keyword evidence="9 10" id="KW-0807">Transducer</keyword>
<sequence length="382" mass="44507">MEKVANRKIKIFRTAIKFLKYKINSSFPLDEVTISPILIYRFVAPIMITGTISFIGTVGFLFMATKNKITPEQVLSFAVIFQIVMQYLILYFIYLNGSRWIYFFQELSIYKYGKPLEADKLNEKFDRWASYIYYYTRLTTALQFIYSLITNSFCEGKNIRGDPRYICGSSMPLWYPMEIESKIIRAILVLAGNSIPFFHYPIFALNALIFFGCINFMVIRVQYLKVLLSKVFEDENTNHIENKLLMKALNDALGYSLVPYYVCLPLMLAMYAYQSLHVNDISMPIILTFWLAIVSLLCLAGQRLETESSALTNSIYELPFYEMAPHLRKDYQIFLARVKKPLNIGIISIVELNNDFYVTVLKGCYSYIMFLLQMMTKTNKKD</sequence>
<evidence type="ECO:0000256" key="3">
    <source>
        <dbReference type="ARBA" id="ARBA00022606"/>
    </source>
</evidence>
<keyword evidence="2" id="KW-1003">Cell membrane</keyword>
<evidence type="ECO:0000313" key="11">
    <source>
        <dbReference type="EMBL" id="KAK9871187.1"/>
    </source>
</evidence>
<evidence type="ECO:0000313" key="12">
    <source>
        <dbReference type="Proteomes" id="UP001431783"/>
    </source>
</evidence>
<keyword evidence="12" id="KW-1185">Reference proteome</keyword>
<feature type="transmembrane region" description="Helical" evidence="10">
    <location>
        <begin position="281"/>
        <end position="300"/>
    </location>
</feature>
<comment type="caution">
    <text evidence="11">The sequence shown here is derived from an EMBL/GenBank/DDBJ whole genome shotgun (WGS) entry which is preliminary data.</text>
</comment>
<feature type="transmembrane region" description="Helical" evidence="10">
    <location>
        <begin position="74"/>
        <end position="94"/>
    </location>
</feature>
<dbReference type="GO" id="GO:0004984">
    <property type="term" value="F:olfactory receptor activity"/>
    <property type="evidence" value="ECO:0007669"/>
    <property type="project" value="InterPro"/>
</dbReference>
<evidence type="ECO:0000256" key="4">
    <source>
        <dbReference type="ARBA" id="ARBA00022692"/>
    </source>
</evidence>
<evidence type="ECO:0000256" key="5">
    <source>
        <dbReference type="ARBA" id="ARBA00022725"/>
    </source>
</evidence>
<keyword evidence="6 10" id="KW-1133">Transmembrane helix</keyword>
<accession>A0AAW1TSX7</accession>
<proteinExistence type="inferred from homology"/>
<dbReference type="PANTHER" id="PTHR21137:SF35">
    <property type="entry name" value="ODORANT RECEPTOR 19A-RELATED"/>
    <property type="match status" value="1"/>
</dbReference>
<dbReference type="GO" id="GO:0007165">
    <property type="term" value="P:signal transduction"/>
    <property type="evidence" value="ECO:0007669"/>
    <property type="project" value="UniProtKB-KW"/>
</dbReference>
<dbReference type="AlphaFoldDB" id="A0AAW1TSX7"/>
<dbReference type="PANTHER" id="PTHR21137">
    <property type="entry name" value="ODORANT RECEPTOR"/>
    <property type="match status" value="1"/>
</dbReference>
<evidence type="ECO:0000256" key="9">
    <source>
        <dbReference type="ARBA" id="ARBA00023224"/>
    </source>
</evidence>
<reference evidence="11 12" key="1">
    <citation type="submission" date="2023-03" db="EMBL/GenBank/DDBJ databases">
        <title>Genome insight into feeding habits of ladybird beetles.</title>
        <authorList>
            <person name="Li H.-S."/>
            <person name="Huang Y.-H."/>
            <person name="Pang H."/>
        </authorList>
    </citation>
    <scope>NUCLEOTIDE SEQUENCE [LARGE SCALE GENOMIC DNA]</scope>
    <source>
        <strain evidence="11">SYSU_2023b</strain>
        <tissue evidence="11">Whole body</tissue>
    </source>
</reference>
<dbReference type="GO" id="GO:0005886">
    <property type="term" value="C:plasma membrane"/>
    <property type="evidence" value="ECO:0007669"/>
    <property type="project" value="UniProtKB-SubCell"/>
</dbReference>
<keyword evidence="8 10" id="KW-0675">Receptor</keyword>